<comment type="caution">
    <text evidence="3">The sequence shown here is derived from an EMBL/GenBank/DDBJ whole genome shotgun (WGS) entry which is preliminary data.</text>
</comment>
<feature type="transmembrane region" description="Helical" evidence="1">
    <location>
        <begin position="88"/>
        <end position="108"/>
    </location>
</feature>
<dbReference type="Proteomes" id="UP000554284">
    <property type="component" value="Unassembled WGS sequence"/>
</dbReference>
<evidence type="ECO:0000313" key="3">
    <source>
        <dbReference type="EMBL" id="NKY68264.1"/>
    </source>
</evidence>
<evidence type="ECO:0000256" key="1">
    <source>
        <dbReference type="SAM" id="Phobius"/>
    </source>
</evidence>
<dbReference type="RefSeq" id="WP_168683797.1">
    <property type="nucleotide sequence ID" value="NZ_JAAXPF010000002.1"/>
</dbReference>
<gene>
    <name evidence="3" type="ORF">HF989_02600</name>
    <name evidence="2" type="ORF">JOF50_000604</name>
</gene>
<keyword evidence="5" id="KW-1185">Reference proteome</keyword>
<feature type="transmembrane region" description="Helical" evidence="1">
    <location>
        <begin position="65"/>
        <end position="82"/>
    </location>
</feature>
<keyword evidence="1" id="KW-1133">Transmembrane helix</keyword>
<dbReference type="EMBL" id="JAAXPF010000002">
    <property type="protein sequence ID" value="NKY68264.1"/>
    <property type="molecule type" value="Genomic_DNA"/>
</dbReference>
<protein>
    <submittedName>
        <fullName evidence="3">Uncharacterized protein</fullName>
    </submittedName>
</protein>
<keyword evidence="1" id="KW-0472">Membrane</keyword>
<name>A0A7X6REI2_9CORY</name>
<reference evidence="2 5" key="2">
    <citation type="submission" date="2024-06" db="EMBL/GenBank/DDBJ databases">
        <title>Sequencing the genomes of 1000 actinobacteria strains.</title>
        <authorList>
            <person name="Klenk H.-P."/>
        </authorList>
    </citation>
    <scope>NUCLEOTIDE SEQUENCE [LARGE SCALE GENOMIC DNA]</scope>
    <source>
        <strain evidence="2 5">DSM 44265</strain>
    </source>
</reference>
<organism evidence="3 4">
    <name type="scientific">Corynebacterium mucifaciens</name>
    <dbReference type="NCBI Taxonomy" id="57171"/>
    <lineage>
        <taxon>Bacteria</taxon>
        <taxon>Bacillati</taxon>
        <taxon>Actinomycetota</taxon>
        <taxon>Actinomycetes</taxon>
        <taxon>Mycobacteriales</taxon>
        <taxon>Corynebacteriaceae</taxon>
        <taxon>Corynebacterium</taxon>
    </lineage>
</organism>
<evidence type="ECO:0000313" key="4">
    <source>
        <dbReference type="Proteomes" id="UP000554284"/>
    </source>
</evidence>
<sequence length="127" mass="13243">MSEPETNAGRTGWVKTVPYTMLAVYAVGPLLLIPVVSTPWPVVGFIFAVAAAAGLIDGFAFRPNWSLPILAGVGFWISKVLYFNDGTFIYALGAAAACAAAMGLSRLLSVSSSTSNAEDRAEDRAGA</sequence>
<reference evidence="3 4" key="1">
    <citation type="submission" date="2020-04" db="EMBL/GenBank/DDBJ databases">
        <title>MicrobeNet Type strains.</title>
        <authorList>
            <person name="Nicholson A.C."/>
        </authorList>
    </citation>
    <scope>NUCLEOTIDE SEQUENCE [LARGE SCALE GENOMIC DNA]</scope>
    <source>
        <strain evidence="3 4">ATCC 700355</strain>
    </source>
</reference>
<accession>A0A7X6REI2</accession>
<keyword evidence="1" id="KW-0812">Transmembrane</keyword>
<dbReference type="Proteomes" id="UP001549139">
    <property type="component" value="Unassembled WGS sequence"/>
</dbReference>
<dbReference type="EMBL" id="JBEPNZ010000001">
    <property type="protein sequence ID" value="MET3943805.1"/>
    <property type="molecule type" value="Genomic_DNA"/>
</dbReference>
<dbReference type="AlphaFoldDB" id="A0A7X6REI2"/>
<feature type="transmembrane region" description="Helical" evidence="1">
    <location>
        <begin position="12"/>
        <end position="33"/>
    </location>
</feature>
<proteinExistence type="predicted"/>
<evidence type="ECO:0000313" key="5">
    <source>
        <dbReference type="Proteomes" id="UP001549139"/>
    </source>
</evidence>
<feature type="transmembrane region" description="Helical" evidence="1">
    <location>
        <begin position="39"/>
        <end position="58"/>
    </location>
</feature>
<evidence type="ECO:0000313" key="2">
    <source>
        <dbReference type="EMBL" id="MET3943805.1"/>
    </source>
</evidence>